<dbReference type="AlphaFoldDB" id="A0A2V3YCA0"/>
<keyword evidence="2" id="KW-0964">Secreted</keyword>
<feature type="domain" description="Gram-positive cocci surface proteins LPxTG" evidence="7">
    <location>
        <begin position="436"/>
        <end position="473"/>
    </location>
</feature>
<evidence type="ECO:0000256" key="4">
    <source>
        <dbReference type="ARBA" id="ARBA00023088"/>
    </source>
</evidence>
<evidence type="ECO:0000256" key="3">
    <source>
        <dbReference type="ARBA" id="ARBA00022729"/>
    </source>
</evidence>
<evidence type="ECO:0000256" key="1">
    <source>
        <dbReference type="ARBA" id="ARBA00022512"/>
    </source>
</evidence>
<dbReference type="Proteomes" id="UP000248057">
    <property type="component" value="Unassembled WGS sequence"/>
</dbReference>
<dbReference type="GeneID" id="86065210"/>
<feature type="transmembrane region" description="Helical" evidence="6">
    <location>
        <begin position="443"/>
        <end position="464"/>
    </location>
</feature>
<keyword evidence="9" id="KW-1185">Reference proteome</keyword>
<dbReference type="NCBIfam" id="NF033073">
    <property type="entry name" value="LPXTG_double"/>
    <property type="match status" value="1"/>
</dbReference>
<evidence type="ECO:0000259" key="7">
    <source>
        <dbReference type="PROSITE" id="PS50847"/>
    </source>
</evidence>
<evidence type="ECO:0000256" key="6">
    <source>
        <dbReference type="SAM" id="Phobius"/>
    </source>
</evidence>
<keyword evidence="6" id="KW-0812">Transmembrane</keyword>
<protein>
    <recommendedName>
        <fullName evidence="7">Gram-positive cocci surface proteins LPxTG domain-containing protein</fullName>
    </recommendedName>
</protein>
<keyword evidence="6" id="KW-1133">Transmembrane helix</keyword>
<organism evidence="8 9">
    <name type="scientific">Hungatella effluvii</name>
    <dbReference type="NCBI Taxonomy" id="1096246"/>
    <lineage>
        <taxon>Bacteria</taxon>
        <taxon>Bacillati</taxon>
        <taxon>Bacillota</taxon>
        <taxon>Clostridia</taxon>
        <taxon>Lachnospirales</taxon>
        <taxon>Lachnospiraceae</taxon>
        <taxon>Hungatella</taxon>
    </lineage>
</organism>
<evidence type="ECO:0000313" key="8">
    <source>
        <dbReference type="EMBL" id="PXX55466.1"/>
    </source>
</evidence>
<dbReference type="PROSITE" id="PS50847">
    <property type="entry name" value="GRAM_POS_ANCHORING"/>
    <property type="match status" value="1"/>
</dbReference>
<evidence type="ECO:0000256" key="5">
    <source>
        <dbReference type="SAM" id="MobiDB-lite"/>
    </source>
</evidence>
<dbReference type="InterPro" id="IPR041286">
    <property type="entry name" value="MBG_2"/>
</dbReference>
<comment type="caution">
    <text evidence="8">The sequence shown here is derived from an EMBL/GenBank/DDBJ whole genome shotgun (WGS) entry which is preliminary data.</text>
</comment>
<dbReference type="RefSeq" id="WP_167437551.1">
    <property type="nucleotide sequence ID" value="NZ_QJKD01000003.1"/>
</dbReference>
<gene>
    <name evidence="8" type="ORF">DFR60_103526</name>
</gene>
<feature type="region of interest" description="Disordered" evidence="5">
    <location>
        <begin position="372"/>
        <end position="416"/>
    </location>
</feature>
<keyword evidence="6" id="KW-0472">Membrane</keyword>
<proteinExistence type="predicted"/>
<reference evidence="8 9" key="1">
    <citation type="submission" date="2018-05" db="EMBL/GenBank/DDBJ databases">
        <title>Genomic Encyclopedia of Type Strains, Phase IV (KMG-IV): sequencing the most valuable type-strain genomes for metagenomic binning, comparative biology and taxonomic classification.</title>
        <authorList>
            <person name="Goeker M."/>
        </authorList>
    </citation>
    <scope>NUCLEOTIDE SEQUENCE [LARGE SCALE GENOMIC DNA]</scope>
    <source>
        <strain evidence="8 9">DSM 24995</strain>
    </source>
</reference>
<dbReference type="EMBL" id="QJKD01000003">
    <property type="protein sequence ID" value="PXX55466.1"/>
    <property type="molecule type" value="Genomic_DNA"/>
</dbReference>
<sequence length="473" mass="49486">MRTNDAARVETYEKVLDAVYTNNTNYEVTVKLGDFKIKEAKGPEVELKIVGGSWVYDGAAHEAAAKLEHAPGYTIYYKAGNGEWTTEAPSVTNVADGTVTVSVKATKTGYEDLTAEDVTIRITARPATIVVDNKSKSYSDIDPLFTGQIQGLISDGDLGTVVYHRLDADKNKEAVGADITLTASYSDNSNYKVEVKNGKLDIIALNTNTVNVTGETVTYDGKTHGLREVTALKEGSTILYSVDNQNFSETVPVFTEAGSHTVYVKAVNPNYHDTAVVTGIVIIQKRALSITAASAERKYNGTELTAPTASITDGTLADGQTLTAVKVTGSQTSVGSSENIASDAVIMADHAEVTSNYNITYLAGTLRVTSGSSGGGGGGGGNTPNPDKPYVPEGPGSDPGTVTIEPGDVPLANLPESSPADNLVLIDDGNVPLAGLPKTGDRAGAHAGLAALLSGFLLAAFTALSSKKREEEK</sequence>
<feature type="compositionally biased region" description="Gly residues" evidence="5">
    <location>
        <begin position="372"/>
        <end position="382"/>
    </location>
</feature>
<keyword evidence="4" id="KW-0572">Peptidoglycan-anchor</keyword>
<keyword evidence="1" id="KW-0134">Cell wall</keyword>
<keyword evidence="3" id="KW-0732">Signal</keyword>
<evidence type="ECO:0000313" key="9">
    <source>
        <dbReference type="Proteomes" id="UP000248057"/>
    </source>
</evidence>
<accession>A0A2V3YCA0</accession>
<evidence type="ECO:0000256" key="2">
    <source>
        <dbReference type="ARBA" id="ARBA00022525"/>
    </source>
</evidence>
<dbReference type="Pfam" id="PF18676">
    <property type="entry name" value="MBG_2"/>
    <property type="match status" value="1"/>
</dbReference>
<name>A0A2V3YCA0_9FIRM</name>
<dbReference type="InterPro" id="IPR019931">
    <property type="entry name" value="LPXTG_anchor"/>
</dbReference>